<evidence type="ECO:0000313" key="2">
    <source>
        <dbReference type="Proteomes" id="UP001257909"/>
    </source>
</evidence>
<dbReference type="EMBL" id="JAVDWR010000029">
    <property type="protein sequence ID" value="MDR7123051.1"/>
    <property type="molecule type" value="Genomic_DNA"/>
</dbReference>
<evidence type="ECO:0000313" key="1">
    <source>
        <dbReference type="EMBL" id="MDR7123051.1"/>
    </source>
</evidence>
<dbReference type="RefSeq" id="WP_310281857.1">
    <property type="nucleotide sequence ID" value="NZ_JAVDWR010000029.1"/>
</dbReference>
<gene>
    <name evidence="1" type="ORF">J2W69_004034</name>
</gene>
<dbReference type="Proteomes" id="UP001257909">
    <property type="component" value="Unassembled WGS sequence"/>
</dbReference>
<keyword evidence="2" id="KW-1185">Reference proteome</keyword>
<comment type="caution">
    <text evidence="1">The sequence shown here is derived from an EMBL/GenBank/DDBJ whole genome shotgun (WGS) entry which is preliminary data.</text>
</comment>
<organism evidence="1 2">
    <name type="scientific">Rheinheimera soli</name>
    <dbReference type="NCBI Taxonomy" id="443616"/>
    <lineage>
        <taxon>Bacteria</taxon>
        <taxon>Pseudomonadati</taxon>
        <taxon>Pseudomonadota</taxon>
        <taxon>Gammaproteobacteria</taxon>
        <taxon>Chromatiales</taxon>
        <taxon>Chromatiaceae</taxon>
        <taxon>Rheinheimera</taxon>
    </lineage>
</organism>
<accession>A0ABU1W502</accession>
<proteinExistence type="predicted"/>
<sequence>MTESLQRVLAFFNDIGIAYQLQPLAEPSFLAGVLIKNGGLCIDPEQLVQPGDLLHEAGHIAVMPTAQRHLLNDNVNESANQGPAEEMAAIAWSWAALVHLNLPPEFLFHADGYKGGSEAYIAAFSCGGGFGHPLLSWYGMCEPSGSADGYPQMKQWLRP</sequence>
<protein>
    <submittedName>
        <fullName evidence="1">Uncharacterized protein</fullName>
    </submittedName>
</protein>
<reference evidence="1 2" key="1">
    <citation type="submission" date="2023-07" db="EMBL/GenBank/DDBJ databases">
        <title>Sorghum-associated microbial communities from plants grown in Nebraska, USA.</title>
        <authorList>
            <person name="Schachtman D."/>
        </authorList>
    </citation>
    <scope>NUCLEOTIDE SEQUENCE [LARGE SCALE GENOMIC DNA]</scope>
    <source>
        <strain evidence="1 2">4138</strain>
    </source>
</reference>
<name>A0ABU1W502_9GAMM</name>